<evidence type="ECO:0000256" key="5">
    <source>
        <dbReference type="ARBA" id="ARBA00023180"/>
    </source>
</evidence>
<dbReference type="PANTHER" id="PTHR31021">
    <property type="entry name" value="ADENOMATOSIS POLYPOSIS COLI DOWN-REGULATED 1"/>
    <property type="match status" value="1"/>
</dbReference>
<gene>
    <name evidence="7" type="ORF">JZ751_021215</name>
</gene>
<evidence type="ECO:0000259" key="6">
    <source>
        <dbReference type="SMART" id="SM01352"/>
    </source>
</evidence>
<feature type="non-terminal residue" evidence="7">
    <location>
        <position position="1"/>
    </location>
</feature>
<dbReference type="Proteomes" id="UP000824540">
    <property type="component" value="Unassembled WGS sequence"/>
</dbReference>
<evidence type="ECO:0000313" key="8">
    <source>
        <dbReference type="Proteomes" id="UP000824540"/>
    </source>
</evidence>
<protein>
    <recommendedName>
        <fullName evidence="6">APCDD1 domain-containing protein</fullName>
    </recommendedName>
</protein>
<proteinExistence type="predicted"/>
<dbReference type="InterPro" id="IPR029405">
    <property type="entry name" value="APCDD1_dom"/>
</dbReference>
<reference evidence="7" key="1">
    <citation type="thesis" date="2021" institute="BYU ScholarsArchive" country="Provo, UT, USA">
        <title>Applications of and Algorithms for Genome Assembly and Genomic Analyses with an Emphasis on Marine Teleosts.</title>
        <authorList>
            <person name="Pickett B.D."/>
        </authorList>
    </citation>
    <scope>NUCLEOTIDE SEQUENCE</scope>
    <source>
        <strain evidence="7">HI-2016</strain>
    </source>
</reference>
<keyword evidence="4" id="KW-0472">Membrane</keyword>
<dbReference type="OrthoDB" id="5985602at2759"/>
<keyword evidence="3" id="KW-0732">Signal</keyword>
<dbReference type="InterPro" id="IPR042425">
    <property type="entry name" value="APCDD1"/>
</dbReference>
<organism evidence="7 8">
    <name type="scientific">Albula glossodonta</name>
    <name type="common">roundjaw bonefish</name>
    <dbReference type="NCBI Taxonomy" id="121402"/>
    <lineage>
        <taxon>Eukaryota</taxon>
        <taxon>Metazoa</taxon>
        <taxon>Chordata</taxon>
        <taxon>Craniata</taxon>
        <taxon>Vertebrata</taxon>
        <taxon>Euteleostomi</taxon>
        <taxon>Actinopterygii</taxon>
        <taxon>Neopterygii</taxon>
        <taxon>Teleostei</taxon>
        <taxon>Albuliformes</taxon>
        <taxon>Albulidae</taxon>
        <taxon>Albula</taxon>
    </lineage>
</organism>
<dbReference type="GO" id="GO:0017147">
    <property type="term" value="F:Wnt-protein binding"/>
    <property type="evidence" value="ECO:0007669"/>
    <property type="project" value="InterPro"/>
</dbReference>
<evidence type="ECO:0000256" key="1">
    <source>
        <dbReference type="ARBA" id="ARBA00004167"/>
    </source>
</evidence>
<evidence type="ECO:0000256" key="3">
    <source>
        <dbReference type="ARBA" id="ARBA00022729"/>
    </source>
</evidence>
<dbReference type="AlphaFoldDB" id="A0A8T2NK90"/>
<dbReference type="Pfam" id="PF14921">
    <property type="entry name" value="APCDDC"/>
    <property type="match status" value="2"/>
</dbReference>
<feature type="domain" description="APCDD1" evidence="6">
    <location>
        <begin position="39"/>
        <end position="243"/>
    </location>
</feature>
<evidence type="ECO:0000313" key="7">
    <source>
        <dbReference type="EMBL" id="KAG9340659.1"/>
    </source>
</evidence>
<comment type="subcellular location">
    <subcellularLocation>
        <location evidence="1">Membrane</location>
        <topology evidence="1">Single-pass membrane protein</topology>
    </subcellularLocation>
</comment>
<dbReference type="GO" id="GO:0005886">
    <property type="term" value="C:plasma membrane"/>
    <property type="evidence" value="ECO:0007669"/>
    <property type="project" value="InterPro"/>
</dbReference>
<comment type="caution">
    <text evidence="7">The sequence shown here is derived from an EMBL/GenBank/DDBJ whole genome shotgun (WGS) entry which is preliminary data.</text>
</comment>
<evidence type="ECO:0000256" key="2">
    <source>
        <dbReference type="ARBA" id="ARBA00022692"/>
    </source>
</evidence>
<keyword evidence="5" id="KW-0325">Glycoprotein</keyword>
<name>A0A8T2NK90_9TELE</name>
<sequence length="473" mass="52585">RLLFLVSATLVSGSKLWEVPTAPFSSPINSTVRLVWEPPCQSQLRHLQDGARITVLIPPKLEGNWVSTRCEVRPGPEFLTRSYTFYPNRLFKALQFYYLDSGCQEPAYSLVIRGRLRLRQASWITRGGTETEHHLHKVGIVLHSQAAAQRLGARLPSACLGQAPVGWVPGRLYELYSSRAGRSCLEPLGFSMMELSVLRVETQHHLHGRAVKELFLGDHHVHPCPVCARVYRSSEQRPPVLPPAPAVPLALGGRWVSQGCESRPAVLFLTRLFTFHEDHRTWEGVYQHYSDPACRQPTFAVRAQGHYVRSGPSSRVRGATELVFKVTRAEVTALDPATARLLNGSRPGSCGEAGAWEVGAEQDVTPTNGCEALGIKLPHKEYELFKAELDQRERPLLFIGERPTDGSSPDRPQKRPTSFQAPLVQCSADTPPSHRHSQQIAPSPLPLNTATGLRWHHGLALLSVLTWYIPAAH</sequence>
<dbReference type="SMART" id="SM01352">
    <property type="entry name" value="APCDDC"/>
    <property type="match status" value="2"/>
</dbReference>
<keyword evidence="2" id="KW-0812">Transmembrane</keyword>
<dbReference type="GO" id="GO:0030178">
    <property type="term" value="P:negative regulation of Wnt signaling pathway"/>
    <property type="evidence" value="ECO:0007669"/>
    <property type="project" value="InterPro"/>
</dbReference>
<dbReference type="EMBL" id="JAFBMS010000041">
    <property type="protein sequence ID" value="KAG9340659.1"/>
    <property type="molecule type" value="Genomic_DNA"/>
</dbReference>
<accession>A0A8T2NK90</accession>
<keyword evidence="8" id="KW-1185">Reference proteome</keyword>
<feature type="domain" description="APCDD1" evidence="6">
    <location>
        <begin position="244"/>
        <end position="443"/>
    </location>
</feature>
<evidence type="ECO:0000256" key="4">
    <source>
        <dbReference type="ARBA" id="ARBA00023136"/>
    </source>
</evidence>
<dbReference type="PANTHER" id="PTHR31021:SF3">
    <property type="entry name" value="PROTEIN APCDD1-LIKE"/>
    <property type="match status" value="1"/>
</dbReference>